<dbReference type="RefSeq" id="WP_344112911.1">
    <property type="nucleotide sequence ID" value="NZ_BAAANE010000007.1"/>
</dbReference>
<protein>
    <recommendedName>
        <fullName evidence="4">Lipoprotein</fullName>
    </recommendedName>
</protein>
<accession>A0ABN2FEW0</accession>
<gene>
    <name evidence="2" type="ORF">GCM10009744_37430</name>
</gene>
<evidence type="ECO:0000256" key="1">
    <source>
        <dbReference type="SAM" id="SignalP"/>
    </source>
</evidence>
<dbReference type="Proteomes" id="UP001501319">
    <property type="component" value="Unassembled WGS sequence"/>
</dbReference>
<comment type="caution">
    <text evidence="2">The sequence shown here is derived from an EMBL/GenBank/DDBJ whole genome shotgun (WGS) entry which is preliminary data.</text>
</comment>
<feature type="chain" id="PRO_5046180233" description="Lipoprotein" evidence="1">
    <location>
        <begin position="20"/>
        <end position="190"/>
    </location>
</feature>
<evidence type="ECO:0000313" key="2">
    <source>
        <dbReference type="EMBL" id="GAA1643612.1"/>
    </source>
</evidence>
<organism evidence="2 3">
    <name type="scientific">Kribbella alba</name>
    <dbReference type="NCBI Taxonomy" id="190197"/>
    <lineage>
        <taxon>Bacteria</taxon>
        <taxon>Bacillati</taxon>
        <taxon>Actinomycetota</taxon>
        <taxon>Actinomycetes</taxon>
        <taxon>Propionibacteriales</taxon>
        <taxon>Kribbellaceae</taxon>
        <taxon>Kribbella</taxon>
    </lineage>
</organism>
<sequence>MRIRNLAVTATLIPVLMLAGCGSDESTDVAASSPGATKASKHDVADAVAAGGSGQPGGAQSSDDPIVNAYYSYRIALDVMMRSGGKSTKQLIPVMTPSLYRSISQQAKYYRTNRLHNTGVTTVVWAKRTLVSNGVIVRACYDTKLASTVDAKGKSALPAKTPTRWLDEMRVEQQQGRWVVDGGRTTPQKC</sequence>
<feature type="signal peptide" evidence="1">
    <location>
        <begin position="1"/>
        <end position="19"/>
    </location>
</feature>
<keyword evidence="1" id="KW-0732">Signal</keyword>
<evidence type="ECO:0000313" key="3">
    <source>
        <dbReference type="Proteomes" id="UP001501319"/>
    </source>
</evidence>
<reference evidence="2 3" key="1">
    <citation type="journal article" date="2019" name="Int. J. Syst. Evol. Microbiol.">
        <title>The Global Catalogue of Microorganisms (GCM) 10K type strain sequencing project: providing services to taxonomists for standard genome sequencing and annotation.</title>
        <authorList>
            <consortium name="The Broad Institute Genomics Platform"/>
            <consortium name="The Broad Institute Genome Sequencing Center for Infectious Disease"/>
            <person name="Wu L."/>
            <person name="Ma J."/>
        </authorList>
    </citation>
    <scope>NUCLEOTIDE SEQUENCE [LARGE SCALE GENOMIC DNA]</scope>
    <source>
        <strain evidence="2 3">JCM 14306</strain>
    </source>
</reference>
<name>A0ABN2FEW0_9ACTN</name>
<dbReference type="EMBL" id="BAAANE010000007">
    <property type="protein sequence ID" value="GAA1643612.1"/>
    <property type="molecule type" value="Genomic_DNA"/>
</dbReference>
<keyword evidence="3" id="KW-1185">Reference proteome</keyword>
<proteinExistence type="predicted"/>
<evidence type="ECO:0008006" key="4">
    <source>
        <dbReference type="Google" id="ProtNLM"/>
    </source>
</evidence>
<dbReference type="PROSITE" id="PS51257">
    <property type="entry name" value="PROKAR_LIPOPROTEIN"/>
    <property type="match status" value="1"/>
</dbReference>